<dbReference type="InterPro" id="IPR036249">
    <property type="entry name" value="Thioredoxin-like_sf"/>
</dbReference>
<accession>A0A9X1YND5</accession>
<dbReference type="EC" id="1.8.4.-" evidence="3"/>
<protein>
    <submittedName>
        <fullName evidence="3">Thiol:disulfide interchange protein DsbG</fullName>
        <ecNumber evidence="3">1.8.4.-</ecNumber>
    </submittedName>
</protein>
<evidence type="ECO:0000313" key="4">
    <source>
        <dbReference type="Proteomes" id="UP001139353"/>
    </source>
</evidence>
<reference evidence="3" key="1">
    <citation type="submission" date="2021-11" db="EMBL/GenBank/DDBJ databases">
        <title>BS-T2-15 a new species belonging to the Comamonadaceae family isolated from the soil of a French oak forest.</title>
        <authorList>
            <person name="Mieszkin S."/>
            <person name="Alain K."/>
        </authorList>
    </citation>
    <scope>NUCLEOTIDE SEQUENCE</scope>
    <source>
        <strain evidence="3">BS-T2-15</strain>
    </source>
</reference>
<keyword evidence="3" id="KW-0560">Oxidoreductase</keyword>
<name>A0A9X1YND5_9BURK</name>
<keyword evidence="4" id="KW-1185">Reference proteome</keyword>
<dbReference type="RefSeq" id="WP_275683606.1">
    <property type="nucleotide sequence ID" value="NZ_JAJLJH010000005.1"/>
</dbReference>
<gene>
    <name evidence="3" type="primary">dsbG</name>
    <name evidence="3" type="ORF">LPC04_17805</name>
</gene>
<dbReference type="SUPFAM" id="SSF52833">
    <property type="entry name" value="Thioredoxin-like"/>
    <property type="match status" value="1"/>
</dbReference>
<dbReference type="Pfam" id="PF13098">
    <property type="entry name" value="Thioredoxin_2"/>
    <property type="match status" value="1"/>
</dbReference>
<dbReference type="NCBIfam" id="NF008657">
    <property type="entry name" value="PRK11657.1"/>
    <property type="match status" value="1"/>
</dbReference>
<organism evidence="3 4">
    <name type="scientific">Scleromatobacter humisilvae</name>
    <dbReference type="NCBI Taxonomy" id="2897159"/>
    <lineage>
        <taxon>Bacteria</taxon>
        <taxon>Pseudomonadati</taxon>
        <taxon>Pseudomonadota</taxon>
        <taxon>Betaproteobacteria</taxon>
        <taxon>Burkholderiales</taxon>
        <taxon>Sphaerotilaceae</taxon>
        <taxon>Scleromatobacter</taxon>
    </lineage>
</organism>
<evidence type="ECO:0000313" key="3">
    <source>
        <dbReference type="EMBL" id="MCK9687562.1"/>
    </source>
</evidence>
<dbReference type="PANTHER" id="PTHR35272">
    <property type="entry name" value="THIOL:DISULFIDE INTERCHANGE PROTEIN DSBC-RELATED"/>
    <property type="match status" value="1"/>
</dbReference>
<dbReference type="InterPro" id="IPR012336">
    <property type="entry name" value="Thioredoxin-like_fold"/>
</dbReference>
<proteinExistence type="predicted"/>
<dbReference type="PANTHER" id="PTHR35272:SF4">
    <property type="entry name" value="THIOL:DISULFIDE INTERCHANGE PROTEIN DSBG"/>
    <property type="match status" value="1"/>
</dbReference>
<dbReference type="EMBL" id="JAJLJH010000005">
    <property type="protein sequence ID" value="MCK9687562.1"/>
    <property type="molecule type" value="Genomic_DNA"/>
</dbReference>
<dbReference type="Gene3D" id="3.40.30.10">
    <property type="entry name" value="Glutaredoxin"/>
    <property type="match status" value="1"/>
</dbReference>
<dbReference type="AlphaFoldDB" id="A0A9X1YND5"/>
<dbReference type="GO" id="GO:0016491">
    <property type="term" value="F:oxidoreductase activity"/>
    <property type="evidence" value="ECO:0007669"/>
    <property type="project" value="UniProtKB-KW"/>
</dbReference>
<comment type="caution">
    <text evidence="3">The sequence shown here is derived from an EMBL/GenBank/DDBJ whole genome shotgun (WGS) entry which is preliminary data.</text>
</comment>
<dbReference type="InterPro" id="IPR051470">
    <property type="entry name" value="Thiol:disulfide_interchange"/>
</dbReference>
<evidence type="ECO:0000259" key="2">
    <source>
        <dbReference type="Pfam" id="PF13098"/>
    </source>
</evidence>
<keyword evidence="1" id="KW-0732">Signal</keyword>
<sequence length="206" mass="21644">MNKSPLVSLAAAMLLALASFDAPAQAQWSGVAQRQGAPVTPDVLQHTRWIADGRDDAPRKVYVFLDANCVYCAKFWADARPWVDGGKVQLRYILVAVIAPTSAGKAATLLGDPDPAKRLAAFERSHAFGVARMMQGGPRHSMQDASLPPTAPVPEAVARGLQASEGLMNALNLRGTPGIVFQRPDGQLVALGGMPANGLGSILGPL</sequence>
<feature type="chain" id="PRO_5040900574" evidence="1">
    <location>
        <begin position="25"/>
        <end position="206"/>
    </location>
</feature>
<evidence type="ECO:0000256" key="1">
    <source>
        <dbReference type="SAM" id="SignalP"/>
    </source>
</evidence>
<feature type="signal peptide" evidence="1">
    <location>
        <begin position="1"/>
        <end position="24"/>
    </location>
</feature>
<dbReference type="Proteomes" id="UP001139353">
    <property type="component" value="Unassembled WGS sequence"/>
</dbReference>
<feature type="domain" description="Thioredoxin-like fold" evidence="2">
    <location>
        <begin position="58"/>
        <end position="199"/>
    </location>
</feature>